<dbReference type="OrthoDB" id="98274at2157"/>
<keyword evidence="3" id="KW-1185">Reference proteome</keyword>
<evidence type="ECO:0000313" key="2">
    <source>
        <dbReference type="EMBL" id="QCC52627.1"/>
    </source>
</evidence>
<evidence type="ECO:0000256" key="1">
    <source>
        <dbReference type="SAM" id="MobiDB-lite"/>
    </source>
</evidence>
<dbReference type="EMBL" id="CP031310">
    <property type="protein sequence ID" value="QCC52627.1"/>
    <property type="molecule type" value="Genomic_DNA"/>
</dbReference>
<protein>
    <submittedName>
        <fullName evidence="2">Uncharacterized protein</fullName>
    </submittedName>
</protein>
<name>A0A4D6HIU5_9EURY</name>
<reference evidence="2 3" key="1">
    <citation type="journal article" date="2019" name="Nat. Commun.">
        <title>A new type of DNA phosphorothioation-based antiviral system in archaea.</title>
        <authorList>
            <person name="Xiong L."/>
            <person name="Liu S."/>
            <person name="Chen S."/>
            <person name="Xiao Y."/>
            <person name="Zhu B."/>
            <person name="Gao Y."/>
            <person name="Zhang Y."/>
            <person name="Chen B."/>
            <person name="Luo J."/>
            <person name="Deng Z."/>
            <person name="Chen X."/>
            <person name="Wang L."/>
            <person name="Chen S."/>
        </authorList>
    </citation>
    <scope>NUCLEOTIDE SEQUENCE [LARGE SCALE GENOMIC DNA]</scope>
    <source>
        <strain evidence="2 3">CBA1105</strain>
    </source>
</reference>
<dbReference type="STRING" id="1457250.GCA_000755225_02065"/>
<proteinExistence type="predicted"/>
<dbReference type="KEGG" id="hsn:DV733_15935"/>
<accession>A0A4D6HIU5</accession>
<dbReference type="Proteomes" id="UP000296706">
    <property type="component" value="Chromosome"/>
</dbReference>
<evidence type="ECO:0000313" key="3">
    <source>
        <dbReference type="Proteomes" id="UP000296706"/>
    </source>
</evidence>
<dbReference type="GeneID" id="39849381"/>
<dbReference type="RefSeq" id="WP_049992953.1">
    <property type="nucleotide sequence ID" value="NZ_CP031310.1"/>
</dbReference>
<gene>
    <name evidence="2" type="ORF">DV733_15935</name>
</gene>
<sequence length="427" mass="44894">MGIGRRSYLARLGVLVGGAVGSASAGCVGIDSERPPSVTTVVEDWRRTFSPSRYEGHDGIGRLAATDDGSLAVAGLTRTRDDEGHVRHVPWIRGFDSEGRSQWEYYVPSTTAGSNADETGETAPSQLPFGLSTYDGDFVVGIATVGPEGRVTDPTLVRLGPDGSERWTNTFAAANVGQFAIASREGGGSRIIVPSTEPRGDDRVSLNTVGLADPSTRRVVLDTELLGSVHLLQSAGPERLALLGAAAGERESLVRADVRPEGRVVRELTIGSDLETANPKPVLSEDGSVVAINSTTPTFTAWADVVTLTDGSIVHHLDFRGWEVVDITQSDPFAPPGGFLLTMRNAGENEGEPPGALFVAVDGDGEVRWHYDGLGQDTAIGPGIGDAVVVGEHLFVGGTAPEGDDSDRRGRLVRYSPGPGQTTTESD</sequence>
<organism evidence="2 3">
    <name type="scientific">Halapricum salinum</name>
    <dbReference type="NCBI Taxonomy" id="1457250"/>
    <lineage>
        <taxon>Archaea</taxon>
        <taxon>Methanobacteriati</taxon>
        <taxon>Methanobacteriota</taxon>
        <taxon>Stenosarchaea group</taxon>
        <taxon>Halobacteria</taxon>
        <taxon>Halobacteriales</taxon>
        <taxon>Haloarculaceae</taxon>
        <taxon>Halapricum</taxon>
    </lineage>
</organism>
<dbReference type="PROSITE" id="PS51257">
    <property type="entry name" value="PROKAR_LIPOPROTEIN"/>
    <property type="match status" value="1"/>
</dbReference>
<dbReference type="AlphaFoldDB" id="A0A4D6HIU5"/>
<feature type="region of interest" description="Disordered" evidence="1">
    <location>
        <begin position="398"/>
        <end position="427"/>
    </location>
</feature>